<dbReference type="RefSeq" id="WP_310799700.1">
    <property type="nucleotide sequence ID" value="NZ_CP123872.1"/>
</dbReference>
<sequence>MKYIQTFIGTVLISLCFIQAGGNSLASVSSLFHQPALEQSSTDHMIISEGDCHEESVKQARMSDCGDCPAGCPMMQSVSLWAPNVVIIFGKTNSATKVFEPKSPTSLAHRPSAPPPKILL</sequence>
<dbReference type="Proteomes" id="UP001268683">
    <property type="component" value="Chromosome"/>
</dbReference>
<dbReference type="AlphaFoldDB" id="A0AA52EJA8"/>
<protein>
    <submittedName>
        <fullName evidence="2">Uncharacterized protein</fullName>
    </submittedName>
</protein>
<dbReference type="EMBL" id="CP123872">
    <property type="protein sequence ID" value="WND03835.1"/>
    <property type="molecule type" value="Genomic_DNA"/>
</dbReference>
<gene>
    <name evidence="2" type="ORF">QGN29_05535</name>
</gene>
<accession>A0AA52EJA8</accession>
<dbReference type="KEGG" id="tmk:QGN29_05535"/>
<organism evidence="2 3">
    <name type="scientific">Temperatibacter marinus</name>
    <dbReference type="NCBI Taxonomy" id="1456591"/>
    <lineage>
        <taxon>Bacteria</taxon>
        <taxon>Pseudomonadati</taxon>
        <taxon>Pseudomonadota</taxon>
        <taxon>Alphaproteobacteria</taxon>
        <taxon>Kordiimonadales</taxon>
        <taxon>Temperatibacteraceae</taxon>
        <taxon>Temperatibacter</taxon>
    </lineage>
</organism>
<reference evidence="2" key="1">
    <citation type="submission" date="2023-04" db="EMBL/GenBank/DDBJ databases">
        <title>Complete genome sequence of Temperatibacter marinus.</title>
        <authorList>
            <person name="Rong J.-C."/>
            <person name="Yi M.-L."/>
            <person name="Zhao Q."/>
        </authorList>
    </citation>
    <scope>NUCLEOTIDE SEQUENCE</scope>
    <source>
        <strain evidence="2">NBRC 110045</strain>
    </source>
</reference>
<evidence type="ECO:0000313" key="3">
    <source>
        <dbReference type="Proteomes" id="UP001268683"/>
    </source>
</evidence>
<evidence type="ECO:0000256" key="1">
    <source>
        <dbReference type="SAM" id="MobiDB-lite"/>
    </source>
</evidence>
<name>A0AA52EJA8_9PROT</name>
<proteinExistence type="predicted"/>
<keyword evidence="3" id="KW-1185">Reference proteome</keyword>
<feature type="region of interest" description="Disordered" evidence="1">
    <location>
        <begin position="101"/>
        <end position="120"/>
    </location>
</feature>
<evidence type="ECO:0000313" key="2">
    <source>
        <dbReference type="EMBL" id="WND03835.1"/>
    </source>
</evidence>